<dbReference type="InParanoid" id="A0A2K2DLU1"/>
<reference evidence="3" key="3">
    <citation type="submission" date="2018-08" db="UniProtKB">
        <authorList>
            <consortium name="EnsemblPlants"/>
        </authorList>
    </citation>
    <scope>IDENTIFICATION</scope>
    <source>
        <strain evidence="3">cv. Bd21</strain>
    </source>
</reference>
<reference evidence="2" key="2">
    <citation type="submission" date="2017-06" db="EMBL/GenBank/DDBJ databases">
        <title>WGS assembly of Brachypodium distachyon.</title>
        <authorList>
            <consortium name="The International Brachypodium Initiative"/>
            <person name="Lucas S."/>
            <person name="Harmon-Smith M."/>
            <person name="Lail K."/>
            <person name="Tice H."/>
            <person name="Grimwood J."/>
            <person name="Bruce D."/>
            <person name="Barry K."/>
            <person name="Shu S."/>
            <person name="Lindquist E."/>
            <person name="Wang M."/>
            <person name="Pitluck S."/>
            <person name="Vogel J.P."/>
            <person name="Garvin D.F."/>
            <person name="Mockler T.C."/>
            <person name="Schmutz J."/>
            <person name="Rokhsar D."/>
            <person name="Bevan M.W."/>
        </authorList>
    </citation>
    <scope>NUCLEOTIDE SEQUENCE</scope>
    <source>
        <strain evidence="2">Bd21</strain>
    </source>
</reference>
<feature type="transmembrane region" description="Helical" evidence="1">
    <location>
        <begin position="67"/>
        <end position="92"/>
    </location>
</feature>
<dbReference type="Gramene" id="PNT75243">
    <property type="protein sequence ID" value="PNT75243"/>
    <property type="gene ID" value="BRADI_1g29025v3"/>
</dbReference>
<dbReference type="EnsemblPlants" id="PNT75243">
    <property type="protein sequence ID" value="PNT75243"/>
    <property type="gene ID" value="BRADI_1g29025v3"/>
</dbReference>
<reference evidence="2 3" key="1">
    <citation type="journal article" date="2010" name="Nature">
        <title>Genome sequencing and analysis of the model grass Brachypodium distachyon.</title>
        <authorList>
            <consortium name="International Brachypodium Initiative"/>
        </authorList>
    </citation>
    <scope>NUCLEOTIDE SEQUENCE [LARGE SCALE GENOMIC DNA]</scope>
    <source>
        <strain evidence="2 3">Bd21</strain>
    </source>
</reference>
<evidence type="ECO:0000313" key="4">
    <source>
        <dbReference type="Proteomes" id="UP000008810"/>
    </source>
</evidence>
<accession>A0A2K2DLU1</accession>
<gene>
    <name evidence="2" type="ORF">BRADI_1g29025v3</name>
</gene>
<keyword evidence="1" id="KW-1133">Transmembrane helix</keyword>
<organism evidence="2">
    <name type="scientific">Brachypodium distachyon</name>
    <name type="common">Purple false brome</name>
    <name type="synonym">Trachynia distachya</name>
    <dbReference type="NCBI Taxonomy" id="15368"/>
    <lineage>
        <taxon>Eukaryota</taxon>
        <taxon>Viridiplantae</taxon>
        <taxon>Streptophyta</taxon>
        <taxon>Embryophyta</taxon>
        <taxon>Tracheophyta</taxon>
        <taxon>Spermatophyta</taxon>
        <taxon>Magnoliopsida</taxon>
        <taxon>Liliopsida</taxon>
        <taxon>Poales</taxon>
        <taxon>Poaceae</taxon>
        <taxon>BOP clade</taxon>
        <taxon>Pooideae</taxon>
        <taxon>Stipodae</taxon>
        <taxon>Brachypodieae</taxon>
        <taxon>Brachypodium</taxon>
    </lineage>
</organism>
<keyword evidence="1" id="KW-0812">Transmembrane</keyword>
<keyword evidence="4" id="KW-1185">Reference proteome</keyword>
<protein>
    <recommendedName>
        <fullName evidence="5">Transmembrane protein</fullName>
    </recommendedName>
</protein>
<proteinExistence type="predicted"/>
<sequence>MTVIDYMICMKVRVRTNSMYIMYQTVRAVPASPARCAYGSFGGQGASSVDSSLTRCLRSPRRRLLALFFRPSCCALVLPLFSSLLVVLVGAVRPLWSPSSIRDSLAVDCCLFSRRFVRWVLVSGNVRSRAAAVCARSAAISASSVSPVVGAVAGGLLFLCLFQFVVCCFQLFFRPFCAELP</sequence>
<keyword evidence="1" id="KW-0472">Membrane</keyword>
<name>A0A2K2DLU1_BRADI</name>
<evidence type="ECO:0000313" key="3">
    <source>
        <dbReference type="EnsemblPlants" id="PNT75243"/>
    </source>
</evidence>
<evidence type="ECO:0008006" key="5">
    <source>
        <dbReference type="Google" id="ProtNLM"/>
    </source>
</evidence>
<dbReference type="EMBL" id="CM000880">
    <property type="protein sequence ID" value="PNT75243.1"/>
    <property type="molecule type" value="Genomic_DNA"/>
</dbReference>
<evidence type="ECO:0000313" key="2">
    <source>
        <dbReference type="EMBL" id="PNT75243.1"/>
    </source>
</evidence>
<dbReference type="Proteomes" id="UP000008810">
    <property type="component" value="Chromosome 1"/>
</dbReference>
<feature type="transmembrane region" description="Helical" evidence="1">
    <location>
        <begin position="151"/>
        <end position="173"/>
    </location>
</feature>
<evidence type="ECO:0000256" key="1">
    <source>
        <dbReference type="SAM" id="Phobius"/>
    </source>
</evidence>
<dbReference type="AlphaFoldDB" id="A0A2K2DLU1"/>